<organism evidence="18 20">
    <name type="scientific">Corynebacterium kutscheri</name>
    <dbReference type="NCBI Taxonomy" id="35755"/>
    <lineage>
        <taxon>Bacteria</taxon>
        <taxon>Bacillati</taxon>
        <taxon>Actinomycetota</taxon>
        <taxon>Actinomycetes</taxon>
        <taxon>Mycobacteriales</taxon>
        <taxon>Corynebacteriaceae</taxon>
        <taxon>Corynebacterium</taxon>
    </lineage>
</organism>
<dbReference type="GO" id="GO:0003723">
    <property type="term" value="F:RNA binding"/>
    <property type="evidence" value="ECO:0007669"/>
    <property type="project" value="UniProtKB-UniRule"/>
</dbReference>
<feature type="domain" description="RNase H type-2" evidence="17">
    <location>
        <begin position="26"/>
        <end position="217"/>
    </location>
</feature>
<dbReference type="GO" id="GO:0005737">
    <property type="term" value="C:cytoplasm"/>
    <property type="evidence" value="ECO:0007669"/>
    <property type="project" value="UniProtKB-SubCell"/>
</dbReference>
<feature type="binding site" evidence="14 15">
    <location>
        <position position="32"/>
    </location>
    <ligand>
        <name>a divalent metal cation</name>
        <dbReference type="ChEBI" id="CHEBI:60240"/>
    </ligand>
</feature>
<dbReference type="NCBIfam" id="NF000595">
    <property type="entry name" value="PRK00015.1-3"/>
    <property type="match status" value="1"/>
</dbReference>
<dbReference type="HAMAP" id="MF_00052_B">
    <property type="entry name" value="RNase_HII_B"/>
    <property type="match status" value="1"/>
</dbReference>
<dbReference type="InterPro" id="IPR022898">
    <property type="entry name" value="RNase_HII"/>
</dbReference>
<dbReference type="AlphaFoldDB" id="A0A0F6TD69"/>
<dbReference type="GO" id="GO:0043137">
    <property type="term" value="P:DNA replication, removal of RNA primer"/>
    <property type="evidence" value="ECO:0007669"/>
    <property type="project" value="TreeGrafter"/>
</dbReference>
<comment type="catalytic activity">
    <reaction evidence="1 14 15 16">
        <text>Endonucleolytic cleavage to 5'-phosphomonoester.</text>
        <dbReference type="EC" id="3.1.26.4"/>
    </reaction>
</comment>
<evidence type="ECO:0000256" key="9">
    <source>
        <dbReference type="ARBA" id="ARBA00022722"/>
    </source>
</evidence>
<dbReference type="Pfam" id="PF01351">
    <property type="entry name" value="RNase_HII"/>
    <property type="match status" value="1"/>
</dbReference>
<evidence type="ECO:0000256" key="14">
    <source>
        <dbReference type="HAMAP-Rule" id="MF_00052"/>
    </source>
</evidence>
<dbReference type="GO" id="GO:0004523">
    <property type="term" value="F:RNA-DNA hybrid ribonuclease activity"/>
    <property type="evidence" value="ECO:0007669"/>
    <property type="project" value="UniProtKB-UniRule"/>
</dbReference>
<gene>
    <name evidence="14 18" type="primary">rnhB</name>
    <name evidence="19" type="ORF">NCTC949_01880</name>
    <name evidence="18" type="ORF">UL82_06570</name>
</gene>
<dbReference type="STRING" id="35755.UL82_06570"/>
<evidence type="ECO:0000313" key="18">
    <source>
        <dbReference type="EMBL" id="AKE41479.1"/>
    </source>
</evidence>
<evidence type="ECO:0000259" key="17">
    <source>
        <dbReference type="PROSITE" id="PS51975"/>
    </source>
</evidence>
<dbReference type="HOGENOM" id="CLU_036532_1_0_11"/>
<evidence type="ECO:0000256" key="2">
    <source>
        <dbReference type="ARBA" id="ARBA00001946"/>
    </source>
</evidence>
<evidence type="ECO:0000256" key="6">
    <source>
        <dbReference type="ARBA" id="ARBA00012180"/>
    </source>
</evidence>
<dbReference type="GO" id="GO:0030145">
    <property type="term" value="F:manganese ion binding"/>
    <property type="evidence" value="ECO:0007669"/>
    <property type="project" value="UniProtKB-UniRule"/>
</dbReference>
<dbReference type="Proteomes" id="UP000033457">
    <property type="component" value="Chromosome"/>
</dbReference>
<dbReference type="RefSeq" id="WP_046439787.1">
    <property type="nucleotide sequence ID" value="NZ_CP011312.1"/>
</dbReference>
<reference evidence="18 20" key="1">
    <citation type="journal article" date="2015" name="Genome Announc.">
        <title>Complete Genome Sequence of Corynebacterium kutscheri DSM 20755, a Corynebacterial Type Strain with Remarkably Low G+C Content of Chromosomal DNA.</title>
        <authorList>
            <person name="Ruckert C."/>
            <person name="Albersmeier A."/>
            <person name="Winkler A."/>
            <person name="Tauch A."/>
        </authorList>
    </citation>
    <scope>NUCLEOTIDE SEQUENCE [LARGE SCALE GENOMIC DNA]</scope>
    <source>
        <strain evidence="18 20">DSM 20755</strain>
    </source>
</reference>
<comment type="subcellular location">
    <subcellularLocation>
        <location evidence="4 14">Cytoplasm</location>
    </subcellularLocation>
</comment>
<sequence length="224" mass="24845">MSERIKVRQLKQLRTFEVALEKHGLGPVAGVDEAGRGACCGPITIASCILPPQPIKELEILTDSKKLSERQRAALFPRIIDNALDYRILHIPAYEIDALGIQHANISGMRRVVETLNVRPGFVLIDAMKVPGLTSPSLSVIGGDGQVRCIAAASVLAKYSRDEVMKELSQRYPEYGLEKHKGYGTKAHMAAVSRHGKIAEHRYSYANVKYAQAQWERNSRRLEG</sequence>
<evidence type="ECO:0000256" key="4">
    <source>
        <dbReference type="ARBA" id="ARBA00004496"/>
    </source>
</evidence>
<evidence type="ECO:0000256" key="13">
    <source>
        <dbReference type="ARBA" id="ARBA00023211"/>
    </source>
</evidence>
<keyword evidence="20" id="KW-1185">Reference proteome</keyword>
<dbReference type="OrthoDB" id="9803420at2"/>
<dbReference type="InterPro" id="IPR001352">
    <property type="entry name" value="RNase_HII/HIII"/>
</dbReference>
<dbReference type="EC" id="3.1.26.4" evidence="6 14"/>
<dbReference type="EMBL" id="CP011312">
    <property type="protein sequence ID" value="AKE41479.1"/>
    <property type="molecule type" value="Genomic_DNA"/>
</dbReference>
<dbReference type="PANTHER" id="PTHR10954">
    <property type="entry name" value="RIBONUCLEASE H2 SUBUNIT A"/>
    <property type="match status" value="1"/>
</dbReference>
<dbReference type="PANTHER" id="PTHR10954:SF18">
    <property type="entry name" value="RIBONUCLEASE HII"/>
    <property type="match status" value="1"/>
</dbReference>
<dbReference type="Proteomes" id="UP000271380">
    <property type="component" value="Chromosome"/>
</dbReference>
<keyword evidence="8 14" id="KW-0963">Cytoplasm</keyword>
<dbReference type="PROSITE" id="PS51975">
    <property type="entry name" value="RNASE_H_2"/>
    <property type="match status" value="1"/>
</dbReference>
<keyword evidence="12 14" id="KW-0378">Hydrolase</keyword>
<evidence type="ECO:0000256" key="16">
    <source>
        <dbReference type="RuleBase" id="RU003515"/>
    </source>
</evidence>
<feature type="binding site" evidence="14 15">
    <location>
        <position position="126"/>
    </location>
    <ligand>
        <name>a divalent metal cation</name>
        <dbReference type="ChEBI" id="CHEBI:60240"/>
    </ligand>
</feature>
<evidence type="ECO:0000256" key="1">
    <source>
        <dbReference type="ARBA" id="ARBA00000077"/>
    </source>
</evidence>
<keyword evidence="9 14" id="KW-0540">Nuclease</keyword>
<comment type="cofactor">
    <cofactor evidence="14 15">
        <name>Mn(2+)</name>
        <dbReference type="ChEBI" id="CHEBI:29035"/>
    </cofactor>
    <cofactor evidence="14 15">
        <name>Mg(2+)</name>
        <dbReference type="ChEBI" id="CHEBI:18420"/>
    </cofactor>
    <text evidence="14 15">Manganese or magnesium. Binds 1 divalent metal ion per monomer in the absence of substrate. May bind a second metal ion after substrate binding.</text>
</comment>
<keyword evidence="11 14" id="KW-0255">Endonuclease</keyword>
<evidence type="ECO:0000313" key="21">
    <source>
        <dbReference type="Proteomes" id="UP000271380"/>
    </source>
</evidence>
<dbReference type="GO" id="GO:0032299">
    <property type="term" value="C:ribonuclease H2 complex"/>
    <property type="evidence" value="ECO:0007669"/>
    <property type="project" value="TreeGrafter"/>
</dbReference>
<evidence type="ECO:0000313" key="20">
    <source>
        <dbReference type="Proteomes" id="UP000033457"/>
    </source>
</evidence>
<dbReference type="SUPFAM" id="SSF53098">
    <property type="entry name" value="Ribonuclease H-like"/>
    <property type="match status" value="1"/>
</dbReference>
<feature type="binding site" evidence="14 15">
    <location>
        <position position="33"/>
    </location>
    <ligand>
        <name>a divalent metal cation</name>
        <dbReference type="ChEBI" id="CHEBI:60240"/>
    </ligand>
</feature>
<evidence type="ECO:0000256" key="10">
    <source>
        <dbReference type="ARBA" id="ARBA00022723"/>
    </source>
</evidence>
<evidence type="ECO:0000256" key="11">
    <source>
        <dbReference type="ARBA" id="ARBA00022759"/>
    </source>
</evidence>
<evidence type="ECO:0000256" key="12">
    <source>
        <dbReference type="ARBA" id="ARBA00022801"/>
    </source>
</evidence>
<protein>
    <recommendedName>
        <fullName evidence="7 14">Ribonuclease HII</fullName>
        <shortName evidence="14">RNase HII</shortName>
        <ecNumber evidence="6 14">3.1.26.4</ecNumber>
    </recommendedName>
</protein>
<comment type="function">
    <text evidence="3 14 16">Endonuclease that specifically degrades the RNA of RNA-DNA hybrids.</text>
</comment>
<dbReference type="CDD" id="cd07182">
    <property type="entry name" value="RNase_HII_bacteria_HII_like"/>
    <property type="match status" value="1"/>
</dbReference>
<dbReference type="GO" id="GO:0006298">
    <property type="term" value="P:mismatch repair"/>
    <property type="evidence" value="ECO:0007669"/>
    <property type="project" value="TreeGrafter"/>
</dbReference>
<comment type="cofactor">
    <cofactor evidence="2">
        <name>Mg(2+)</name>
        <dbReference type="ChEBI" id="CHEBI:18420"/>
    </cofactor>
</comment>
<comment type="similarity">
    <text evidence="5 14 16">Belongs to the RNase HII family.</text>
</comment>
<dbReference type="EMBL" id="LR134377">
    <property type="protein sequence ID" value="VEH08757.1"/>
    <property type="molecule type" value="Genomic_DNA"/>
</dbReference>
<keyword evidence="13 14" id="KW-0464">Manganese</keyword>
<dbReference type="InterPro" id="IPR036397">
    <property type="entry name" value="RNaseH_sf"/>
</dbReference>
<proteinExistence type="inferred from homology"/>
<evidence type="ECO:0000256" key="7">
    <source>
        <dbReference type="ARBA" id="ARBA00019179"/>
    </source>
</evidence>
<dbReference type="KEGG" id="cku:UL82_06570"/>
<dbReference type="NCBIfam" id="NF000598">
    <property type="entry name" value="PRK00015.2-2"/>
    <property type="match status" value="1"/>
</dbReference>
<accession>A0A0F6TD69</accession>
<dbReference type="InterPro" id="IPR024567">
    <property type="entry name" value="RNase_HII/HIII_dom"/>
</dbReference>
<dbReference type="Gene3D" id="3.30.420.10">
    <property type="entry name" value="Ribonuclease H-like superfamily/Ribonuclease H"/>
    <property type="match status" value="1"/>
</dbReference>
<evidence type="ECO:0000256" key="15">
    <source>
        <dbReference type="PROSITE-ProRule" id="PRU01319"/>
    </source>
</evidence>
<reference evidence="19 21" key="2">
    <citation type="submission" date="2018-12" db="EMBL/GenBank/DDBJ databases">
        <authorList>
            <consortium name="Pathogen Informatics"/>
        </authorList>
    </citation>
    <scope>NUCLEOTIDE SEQUENCE [LARGE SCALE GENOMIC DNA]</scope>
    <source>
        <strain evidence="19 21">NCTC949</strain>
    </source>
</reference>
<evidence type="ECO:0000313" key="19">
    <source>
        <dbReference type="EMBL" id="VEH08757.1"/>
    </source>
</evidence>
<name>A0A0F6TD69_9CORY</name>
<evidence type="ECO:0000256" key="8">
    <source>
        <dbReference type="ARBA" id="ARBA00022490"/>
    </source>
</evidence>
<dbReference type="InterPro" id="IPR012337">
    <property type="entry name" value="RNaseH-like_sf"/>
</dbReference>
<evidence type="ECO:0000256" key="3">
    <source>
        <dbReference type="ARBA" id="ARBA00004065"/>
    </source>
</evidence>
<evidence type="ECO:0000256" key="5">
    <source>
        <dbReference type="ARBA" id="ARBA00007383"/>
    </source>
</evidence>
<keyword evidence="10 14" id="KW-0479">Metal-binding</keyword>